<dbReference type="EMBL" id="CP134146">
    <property type="protein sequence ID" value="WNC69332.1"/>
    <property type="molecule type" value="Genomic_DNA"/>
</dbReference>
<sequence length="172" mass="19310">MMKHIILTLLFALFSCTSSSPPAGHQRAEILKIRDLTIDQIDKHEPELTYQLKSASGYAIFSNQKNKKIKLPEGIGIGVIHNNVNGSNYYLLADTELVKSPNSRFIVLFLNDTEVQSFISYAKVINDKTLMSSHPKIDLSARAIKIYQVDIDGKAALITVDSARFWQSDRLN</sequence>
<evidence type="ECO:0000313" key="2">
    <source>
        <dbReference type="EMBL" id="WNC69332.1"/>
    </source>
</evidence>
<feature type="chain" id="PRO_5046999163" description="Lipoprotein" evidence="1">
    <location>
        <begin position="24"/>
        <end position="172"/>
    </location>
</feature>
<dbReference type="RefSeq" id="WP_348388475.1">
    <property type="nucleotide sequence ID" value="NZ_CP134146.1"/>
</dbReference>
<keyword evidence="3" id="KW-1185">Reference proteome</keyword>
<evidence type="ECO:0000256" key="1">
    <source>
        <dbReference type="SAM" id="SignalP"/>
    </source>
</evidence>
<keyword evidence="1" id="KW-0732">Signal</keyword>
<proteinExistence type="predicted"/>
<dbReference type="Proteomes" id="UP001248581">
    <property type="component" value="Chromosome"/>
</dbReference>
<evidence type="ECO:0008006" key="4">
    <source>
        <dbReference type="Google" id="ProtNLM"/>
    </source>
</evidence>
<protein>
    <recommendedName>
        <fullName evidence="4">Lipoprotein</fullName>
    </recommendedName>
</protein>
<dbReference type="PROSITE" id="PS51257">
    <property type="entry name" value="PROKAR_LIPOPROTEIN"/>
    <property type="match status" value="1"/>
</dbReference>
<gene>
    <name evidence="2" type="ORF">RI845_04055</name>
</gene>
<name>A0ABY9TKJ0_9GAMM</name>
<organism evidence="2 3">
    <name type="scientific">Thalassotalea nanhaiensis</name>
    <dbReference type="NCBI Taxonomy" id="3065648"/>
    <lineage>
        <taxon>Bacteria</taxon>
        <taxon>Pseudomonadati</taxon>
        <taxon>Pseudomonadota</taxon>
        <taxon>Gammaproteobacteria</taxon>
        <taxon>Alteromonadales</taxon>
        <taxon>Colwelliaceae</taxon>
        <taxon>Thalassotalea</taxon>
    </lineage>
</organism>
<feature type="signal peptide" evidence="1">
    <location>
        <begin position="1"/>
        <end position="23"/>
    </location>
</feature>
<accession>A0ABY9TKJ0</accession>
<reference evidence="3" key="1">
    <citation type="submission" date="2023-09" db="EMBL/GenBank/DDBJ databases">
        <authorList>
            <person name="Li S."/>
            <person name="Li X."/>
            <person name="Zhang C."/>
            <person name="Zhao Z."/>
        </authorList>
    </citation>
    <scope>NUCLEOTIDE SEQUENCE [LARGE SCALE GENOMIC DNA]</scope>
    <source>
        <strain evidence="3">SQ345</strain>
    </source>
</reference>
<evidence type="ECO:0000313" key="3">
    <source>
        <dbReference type="Proteomes" id="UP001248581"/>
    </source>
</evidence>